<evidence type="ECO:0000313" key="1">
    <source>
        <dbReference type="EMBL" id="CAG8582099.1"/>
    </source>
</evidence>
<evidence type="ECO:0000313" key="2">
    <source>
        <dbReference type="Proteomes" id="UP000789405"/>
    </source>
</evidence>
<name>A0A9N9BZ29_9GLOM</name>
<dbReference type="OrthoDB" id="2013972at2759"/>
<comment type="caution">
    <text evidence="1">The sequence shown here is derived from an EMBL/GenBank/DDBJ whole genome shotgun (WGS) entry which is preliminary data.</text>
</comment>
<dbReference type="EMBL" id="CAJVPY010003119">
    <property type="protein sequence ID" value="CAG8582099.1"/>
    <property type="molecule type" value="Genomic_DNA"/>
</dbReference>
<dbReference type="Gene3D" id="3.40.50.150">
    <property type="entry name" value="Vaccinia Virus protein VP39"/>
    <property type="match status" value="1"/>
</dbReference>
<reference evidence="1" key="1">
    <citation type="submission" date="2021-06" db="EMBL/GenBank/DDBJ databases">
        <authorList>
            <person name="Kallberg Y."/>
            <person name="Tangrot J."/>
            <person name="Rosling A."/>
        </authorList>
    </citation>
    <scope>NUCLEOTIDE SEQUENCE</scope>
    <source>
        <strain evidence="1">MA453B</strain>
    </source>
</reference>
<accession>A0A9N9BZ29</accession>
<protein>
    <submittedName>
        <fullName evidence="1">24560_t:CDS:1</fullName>
    </submittedName>
</protein>
<dbReference type="Proteomes" id="UP000789405">
    <property type="component" value="Unassembled WGS sequence"/>
</dbReference>
<proteinExistence type="predicted"/>
<dbReference type="InterPro" id="IPR029063">
    <property type="entry name" value="SAM-dependent_MTases_sf"/>
</dbReference>
<gene>
    <name evidence="1" type="ORF">DERYTH_LOCUS6741</name>
</gene>
<sequence length="359" mass="41196">MCNFEKTPAFEHDKYEFTMDTHTKSHCLIPQTTMHKSPYFRRDSNDSTTSVDRIYQSSMRRLARINLNNEKEQSRLEMQYCIFNILWKNSFSSPIENRLKDGGACVLVVGTNPSIRTFDMAHTYPRSTFIGLEISSHSSNFTSSSTLAELPNATILHAHSLGYIPFPDETFDFVLCENGRGINICGIEDEYDVFECESECEVNINDIIRVLKVGGWIEIMVIENCLGNCGPITQDLVSAYFEFIGENFESDLNEKKLEELIISSKQVESVLYESKNTLLGVNGGRIGELLTDTILHPISHNKTELSKFMNISLPDIDEMRNASYKEIDDCRSFCRSFRYELNQLEKIAKLIIFDKMNYF</sequence>
<dbReference type="AlphaFoldDB" id="A0A9N9BZ29"/>
<dbReference type="SUPFAM" id="SSF53335">
    <property type="entry name" value="S-adenosyl-L-methionine-dependent methyltransferases"/>
    <property type="match status" value="1"/>
</dbReference>
<keyword evidence="2" id="KW-1185">Reference proteome</keyword>
<organism evidence="1 2">
    <name type="scientific">Dentiscutata erythropus</name>
    <dbReference type="NCBI Taxonomy" id="1348616"/>
    <lineage>
        <taxon>Eukaryota</taxon>
        <taxon>Fungi</taxon>
        <taxon>Fungi incertae sedis</taxon>
        <taxon>Mucoromycota</taxon>
        <taxon>Glomeromycotina</taxon>
        <taxon>Glomeromycetes</taxon>
        <taxon>Diversisporales</taxon>
        <taxon>Gigasporaceae</taxon>
        <taxon>Dentiscutata</taxon>
    </lineage>
</organism>